<name>A0A5B8A651_9BACT</name>
<dbReference type="InterPro" id="IPR037401">
    <property type="entry name" value="SnoaL-like"/>
</dbReference>
<dbReference type="SUPFAM" id="SSF54427">
    <property type="entry name" value="NTF2-like"/>
    <property type="match status" value="1"/>
</dbReference>
<evidence type="ECO:0000313" key="3">
    <source>
        <dbReference type="EMBL" id="QDA62106.1"/>
    </source>
</evidence>
<evidence type="ECO:0000313" key="4">
    <source>
        <dbReference type="Proteomes" id="UP000305398"/>
    </source>
</evidence>
<feature type="domain" description="SnoaL-like" evidence="2">
    <location>
        <begin position="42"/>
        <end position="159"/>
    </location>
</feature>
<evidence type="ECO:0000259" key="2">
    <source>
        <dbReference type="Pfam" id="PF13474"/>
    </source>
</evidence>
<dbReference type="NCBIfam" id="TIGR02246">
    <property type="entry name" value="SgcJ/EcaC family oxidoreductase"/>
    <property type="match status" value="1"/>
</dbReference>
<proteinExistence type="predicted"/>
<dbReference type="Gene3D" id="3.10.450.50">
    <property type="match status" value="1"/>
</dbReference>
<dbReference type="InterPro" id="IPR011944">
    <property type="entry name" value="Steroid_delta5-4_isomerase"/>
</dbReference>
<sequence length="189" mass="20966">MFIFTYTPMKTLLLVILCLISSRLSLAQMAPAHLTPADEKGIRESVNHWEANLNNHRFQEMTTYTTKDISFITPIGMLWRGQQQLVQGHLKLFTKMYKGVPFKSSEMTIRAIAPDVAVMNQIMAIGVAYPPDGVNRGTNKIGPTRDRVTMTLVKQNGHWLVAAGQVTAIDEEAIKGSAPKVASVKTNPK</sequence>
<accession>A0A5B8A651</accession>
<organism evidence="3 4">
    <name type="scientific">Hymenobacter jejuensis</name>
    <dbReference type="NCBI Taxonomy" id="2502781"/>
    <lineage>
        <taxon>Bacteria</taxon>
        <taxon>Pseudomonadati</taxon>
        <taxon>Bacteroidota</taxon>
        <taxon>Cytophagia</taxon>
        <taxon>Cytophagales</taxon>
        <taxon>Hymenobacteraceae</taxon>
        <taxon>Hymenobacter</taxon>
    </lineage>
</organism>
<dbReference type="EMBL" id="CP040896">
    <property type="protein sequence ID" value="QDA62106.1"/>
    <property type="molecule type" value="Genomic_DNA"/>
</dbReference>
<dbReference type="KEGG" id="hyj:FHG12_19260"/>
<keyword evidence="4" id="KW-1185">Reference proteome</keyword>
<gene>
    <name evidence="3" type="ORF">FHG12_19260</name>
</gene>
<dbReference type="OrthoDB" id="582586at2"/>
<reference evidence="3 4" key="1">
    <citation type="submission" date="2019-06" db="EMBL/GenBank/DDBJ databases">
        <authorList>
            <person name="Srinivasan S."/>
        </authorList>
    </citation>
    <scope>NUCLEOTIDE SEQUENCE [LARGE SCALE GENOMIC DNA]</scope>
    <source>
        <strain evidence="3 4">17J68-5</strain>
    </source>
</reference>
<keyword evidence="1" id="KW-0732">Signal</keyword>
<dbReference type="AlphaFoldDB" id="A0A5B8A651"/>
<dbReference type="Pfam" id="PF13474">
    <property type="entry name" value="SnoaL_3"/>
    <property type="match status" value="1"/>
</dbReference>
<feature type="chain" id="PRO_5023122117" evidence="1">
    <location>
        <begin position="28"/>
        <end position="189"/>
    </location>
</feature>
<evidence type="ECO:0000256" key="1">
    <source>
        <dbReference type="SAM" id="SignalP"/>
    </source>
</evidence>
<dbReference type="Proteomes" id="UP000305398">
    <property type="component" value="Chromosome"/>
</dbReference>
<protein>
    <submittedName>
        <fullName evidence="3">SgcJ/EcaC family oxidoreductase</fullName>
    </submittedName>
</protein>
<feature type="signal peptide" evidence="1">
    <location>
        <begin position="1"/>
        <end position="27"/>
    </location>
</feature>
<dbReference type="InterPro" id="IPR032710">
    <property type="entry name" value="NTF2-like_dom_sf"/>
</dbReference>